<accession>A0A8H6Z6G7</accession>
<feature type="compositionally biased region" description="Low complexity" evidence="1">
    <location>
        <begin position="39"/>
        <end position="53"/>
    </location>
</feature>
<feature type="region of interest" description="Disordered" evidence="1">
    <location>
        <begin position="14"/>
        <end position="58"/>
    </location>
</feature>
<evidence type="ECO:0000313" key="3">
    <source>
        <dbReference type="Proteomes" id="UP000623467"/>
    </source>
</evidence>
<dbReference type="AlphaFoldDB" id="A0A8H6Z6G7"/>
<keyword evidence="3" id="KW-1185">Reference proteome</keyword>
<evidence type="ECO:0000313" key="2">
    <source>
        <dbReference type="EMBL" id="KAF7370701.1"/>
    </source>
</evidence>
<evidence type="ECO:0000256" key="1">
    <source>
        <dbReference type="SAM" id="MobiDB-lite"/>
    </source>
</evidence>
<dbReference type="Proteomes" id="UP000623467">
    <property type="component" value="Unassembled WGS sequence"/>
</dbReference>
<name>A0A8H6Z6G7_9AGAR</name>
<dbReference type="OrthoDB" id="3071225at2759"/>
<sequence length="356" mass="38917">MPYPSPLVTELNLLFEPRKPRPSNVRKCTPPPTTDRAVDSPVSSPASSTATLTLEDDEIQSIFSSEKYPGSAPSTPREELNPLAAPFFPRSPPVKAVVPPPRLTKPAQPPATRPVWLDAFTRGACTSATPEHHSLATAVVASRRWPIEAMAELAQHFCSRGSEKITDESAGIAPFAFMVYRKFFDIYGEEVAQSFIWHLREAVVGAFKACWDPDYANAISYADPPSFNYVASAIAQATFVGQLFKASTHMNTSKPCAPLISTAGASFWHGPGAPGKGNIAIHQFVATFLAAVAPLRWNMSVLGRFLKANDMRDIIAEVETLVSGWVYDPARGMYEIDAKVETQWPKLTSPTGKQRR</sequence>
<protein>
    <submittedName>
        <fullName evidence="2">Uncharacterized protein</fullName>
    </submittedName>
</protein>
<dbReference type="EMBL" id="JACAZH010000004">
    <property type="protein sequence ID" value="KAF7370701.1"/>
    <property type="molecule type" value="Genomic_DNA"/>
</dbReference>
<comment type="caution">
    <text evidence="2">The sequence shown here is derived from an EMBL/GenBank/DDBJ whole genome shotgun (WGS) entry which is preliminary data.</text>
</comment>
<reference evidence="2" key="1">
    <citation type="submission" date="2020-05" db="EMBL/GenBank/DDBJ databases">
        <title>Mycena genomes resolve the evolution of fungal bioluminescence.</title>
        <authorList>
            <person name="Tsai I.J."/>
        </authorList>
    </citation>
    <scope>NUCLEOTIDE SEQUENCE</scope>
    <source>
        <strain evidence="2">160909Yilan</strain>
    </source>
</reference>
<organism evidence="2 3">
    <name type="scientific">Mycena sanguinolenta</name>
    <dbReference type="NCBI Taxonomy" id="230812"/>
    <lineage>
        <taxon>Eukaryota</taxon>
        <taxon>Fungi</taxon>
        <taxon>Dikarya</taxon>
        <taxon>Basidiomycota</taxon>
        <taxon>Agaricomycotina</taxon>
        <taxon>Agaricomycetes</taxon>
        <taxon>Agaricomycetidae</taxon>
        <taxon>Agaricales</taxon>
        <taxon>Marasmiineae</taxon>
        <taxon>Mycenaceae</taxon>
        <taxon>Mycena</taxon>
    </lineage>
</organism>
<gene>
    <name evidence="2" type="ORF">MSAN_00703300</name>
</gene>
<proteinExistence type="predicted"/>